<dbReference type="InterPro" id="IPR011868">
    <property type="entry name" value="ModC_ABC_ATP-bd"/>
</dbReference>
<dbReference type="InterPro" id="IPR003593">
    <property type="entry name" value="AAA+_ATPase"/>
</dbReference>
<keyword evidence="4" id="KW-0997">Cell inner membrane</keyword>
<protein>
    <submittedName>
        <fullName evidence="12">Molybdate ABC transporter ATP-binding protein</fullName>
    </submittedName>
</protein>
<dbReference type="Pfam" id="PF00005">
    <property type="entry name" value="ABC_tran"/>
    <property type="match status" value="1"/>
</dbReference>
<keyword evidence="6 12" id="KW-0067">ATP-binding</keyword>
<dbReference type="Pfam" id="PF03459">
    <property type="entry name" value="TOBE"/>
    <property type="match status" value="1"/>
</dbReference>
<evidence type="ECO:0000256" key="2">
    <source>
        <dbReference type="ARBA" id="ARBA00022475"/>
    </source>
</evidence>
<keyword evidence="1" id="KW-0813">Transport</keyword>
<accession>A0A3Q8I249</accession>
<evidence type="ECO:0000313" key="12">
    <source>
        <dbReference type="EMBL" id="AYM52836.1"/>
    </source>
</evidence>
<dbReference type="InterPro" id="IPR008995">
    <property type="entry name" value="Mo/tungstate-bd_C_term_dom"/>
</dbReference>
<dbReference type="InterPro" id="IPR027417">
    <property type="entry name" value="P-loop_NTPase"/>
</dbReference>
<evidence type="ECO:0000256" key="3">
    <source>
        <dbReference type="ARBA" id="ARBA00022505"/>
    </source>
</evidence>
<dbReference type="AlphaFoldDB" id="A0A3Q8I249"/>
<name>A0A3Q8I249_MYXFU</name>
<dbReference type="PROSITE" id="PS50893">
    <property type="entry name" value="ABC_TRANSPORTER_2"/>
    <property type="match status" value="1"/>
</dbReference>
<reference evidence="12" key="1">
    <citation type="journal article" date="2018" name="J. Ind. Microbiol. Biotechnol.">
        <title>Genome mining reveals uncommon alkylpyrones as type III PKS products from myxobacteria.</title>
        <authorList>
            <person name="Hug J.J."/>
            <person name="Panter F."/>
            <person name="Krug D."/>
            <person name="Muller R."/>
        </authorList>
    </citation>
    <scope>NUCLEOTIDE SEQUENCE</scope>
    <source>
        <strain evidence="12">MCy8288</strain>
    </source>
</reference>
<evidence type="ECO:0000259" key="11">
    <source>
        <dbReference type="PROSITE" id="PS51866"/>
    </source>
</evidence>
<keyword evidence="8" id="KW-0472">Membrane</keyword>
<dbReference type="InterPro" id="IPR004606">
    <property type="entry name" value="Mop_domain"/>
</dbReference>
<dbReference type="PANTHER" id="PTHR43514">
    <property type="entry name" value="ABC TRANSPORTER I FAMILY MEMBER 10"/>
    <property type="match status" value="1"/>
</dbReference>
<dbReference type="Gene3D" id="2.40.50.100">
    <property type="match status" value="1"/>
</dbReference>
<dbReference type="Gene3D" id="3.40.50.300">
    <property type="entry name" value="P-loop containing nucleotide triphosphate hydrolases"/>
    <property type="match status" value="1"/>
</dbReference>
<evidence type="ECO:0000256" key="6">
    <source>
        <dbReference type="ARBA" id="ARBA00022840"/>
    </source>
</evidence>
<dbReference type="InterPro" id="IPR005116">
    <property type="entry name" value="Transp-assoc_OB_typ1"/>
</dbReference>
<dbReference type="GO" id="GO:0016887">
    <property type="term" value="F:ATP hydrolysis activity"/>
    <property type="evidence" value="ECO:0007669"/>
    <property type="project" value="InterPro"/>
</dbReference>
<dbReference type="GO" id="GO:0016020">
    <property type="term" value="C:membrane"/>
    <property type="evidence" value="ECO:0007669"/>
    <property type="project" value="InterPro"/>
</dbReference>
<keyword evidence="2" id="KW-1003">Cell membrane</keyword>
<dbReference type="PANTHER" id="PTHR43514:SF4">
    <property type="entry name" value="ABC TRANSPORTER I FAMILY MEMBER 10"/>
    <property type="match status" value="1"/>
</dbReference>
<dbReference type="GO" id="GO:0140359">
    <property type="term" value="F:ABC-type transporter activity"/>
    <property type="evidence" value="ECO:0007669"/>
    <property type="project" value="InterPro"/>
</dbReference>
<evidence type="ECO:0000256" key="5">
    <source>
        <dbReference type="ARBA" id="ARBA00022741"/>
    </source>
</evidence>
<dbReference type="SUPFAM" id="SSF50331">
    <property type="entry name" value="MOP-like"/>
    <property type="match status" value="1"/>
</dbReference>
<dbReference type="NCBIfam" id="TIGR02142">
    <property type="entry name" value="modC_ABC"/>
    <property type="match status" value="1"/>
</dbReference>
<sequence>MAGTAGARLSLELSVRLPLARFALEVDVRLEGASVAVLGRSGSGKTSLLEILAGLRRGARGRVVVGGRVLLDSAARVDMAPEARRMGYVPQDALLFPHLTAEQNVRYGARAGRPSRVEEAVALLELGPLLHRYPATLSGGEKQRVALARALATDPALLLLDEPLAALDVTLKERVLPYLLRVRDEARVPMLYVTHQLGEARVLAKEALLLEDGRVRAAGPASEVLGASARGLLASESVGEENILEGVLERPSEGGTRLRVTEGLSLWVPDAPELSSGTRAAYAVPAEDILLSMGPLSGVSARNVLAGSVVGVEGAGAGEVAATVEVEGVRWVVRLTEASVRELNVAPGVRVHLAVKTAACRRLR</sequence>
<dbReference type="PROSITE" id="PS51866">
    <property type="entry name" value="MOP"/>
    <property type="match status" value="1"/>
</dbReference>
<feature type="domain" description="Mop" evidence="11">
    <location>
        <begin position="298"/>
        <end position="364"/>
    </location>
</feature>
<dbReference type="InterPro" id="IPR003439">
    <property type="entry name" value="ABC_transporter-like_ATP-bd"/>
</dbReference>
<dbReference type="InterPro" id="IPR050334">
    <property type="entry name" value="Molybdenum_import_ModC"/>
</dbReference>
<dbReference type="GO" id="GO:0005524">
    <property type="term" value="F:ATP binding"/>
    <property type="evidence" value="ECO:0007669"/>
    <property type="project" value="UniProtKB-KW"/>
</dbReference>
<dbReference type="SUPFAM" id="SSF52540">
    <property type="entry name" value="P-loop containing nucleoside triphosphate hydrolases"/>
    <property type="match status" value="1"/>
</dbReference>
<dbReference type="PROSITE" id="PS00211">
    <property type="entry name" value="ABC_TRANSPORTER_1"/>
    <property type="match status" value="1"/>
</dbReference>
<dbReference type="GO" id="GO:0015098">
    <property type="term" value="F:molybdate ion transmembrane transporter activity"/>
    <property type="evidence" value="ECO:0007669"/>
    <property type="project" value="InterPro"/>
</dbReference>
<dbReference type="InterPro" id="IPR017871">
    <property type="entry name" value="ABC_transporter-like_CS"/>
</dbReference>
<evidence type="ECO:0000256" key="1">
    <source>
        <dbReference type="ARBA" id="ARBA00022448"/>
    </source>
</evidence>
<dbReference type="EMBL" id="MH908885">
    <property type="protein sequence ID" value="AYM52836.1"/>
    <property type="molecule type" value="Genomic_DNA"/>
</dbReference>
<keyword evidence="3 9" id="KW-0500">Molybdenum</keyword>
<evidence type="ECO:0000256" key="9">
    <source>
        <dbReference type="PROSITE-ProRule" id="PRU01213"/>
    </source>
</evidence>
<proteinExistence type="predicted"/>
<evidence type="ECO:0000256" key="7">
    <source>
        <dbReference type="ARBA" id="ARBA00022967"/>
    </source>
</evidence>
<organism evidence="12">
    <name type="scientific">Myxococcus fulvus</name>
    <dbReference type="NCBI Taxonomy" id="33"/>
    <lineage>
        <taxon>Bacteria</taxon>
        <taxon>Pseudomonadati</taxon>
        <taxon>Myxococcota</taxon>
        <taxon>Myxococcia</taxon>
        <taxon>Myxococcales</taxon>
        <taxon>Cystobacterineae</taxon>
        <taxon>Myxococcaceae</taxon>
        <taxon>Myxococcus</taxon>
    </lineage>
</organism>
<evidence type="ECO:0000256" key="4">
    <source>
        <dbReference type="ARBA" id="ARBA00022519"/>
    </source>
</evidence>
<keyword evidence="7" id="KW-1278">Translocase</keyword>
<keyword evidence="5" id="KW-0547">Nucleotide-binding</keyword>
<evidence type="ECO:0000259" key="10">
    <source>
        <dbReference type="PROSITE" id="PS50893"/>
    </source>
</evidence>
<feature type="domain" description="ABC transporter" evidence="10">
    <location>
        <begin position="7"/>
        <end position="237"/>
    </location>
</feature>
<dbReference type="SMART" id="SM00382">
    <property type="entry name" value="AAA"/>
    <property type="match status" value="1"/>
</dbReference>
<evidence type="ECO:0000256" key="8">
    <source>
        <dbReference type="ARBA" id="ARBA00023136"/>
    </source>
</evidence>